<comment type="caution">
    <text evidence="1">The sequence shown here is derived from an EMBL/GenBank/DDBJ whole genome shotgun (WGS) entry which is preliminary data.</text>
</comment>
<dbReference type="Proteomes" id="UP000732619">
    <property type="component" value="Unassembled WGS sequence"/>
</dbReference>
<gene>
    <name evidence="1" type="ORF">E7Z75_03525</name>
</gene>
<evidence type="ECO:0000313" key="1">
    <source>
        <dbReference type="EMBL" id="MBE6512211.1"/>
    </source>
</evidence>
<reference evidence="1" key="1">
    <citation type="submission" date="2019-04" db="EMBL/GenBank/DDBJ databases">
        <title>Evolution of Biomass-Degrading Anaerobic Consortia Revealed by Metagenomics.</title>
        <authorList>
            <person name="Peng X."/>
        </authorList>
    </citation>
    <scope>NUCLEOTIDE SEQUENCE</scope>
    <source>
        <strain evidence="1">SIG14</strain>
    </source>
</reference>
<dbReference type="Gene3D" id="3.40.50.9200">
    <property type="entry name" value="Hypothetical protein MTH538"/>
    <property type="match status" value="1"/>
</dbReference>
<name>A0A8T3VSF2_METOL</name>
<dbReference type="EMBL" id="SUTG01000010">
    <property type="protein sequence ID" value="MBE6512211.1"/>
    <property type="molecule type" value="Genomic_DNA"/>
</dbReference>
<accession>A0A8T3VSF2</accession>
<dbReference type="AlphaFoldDB" id="A0A8T3VSF2"/>
<dbReference type="InterPro" id="IPR036490">
    <property type="entry name" value="ThsB_TIR-like_sf"/>
</dbReference>
<dbReference type="SUPFAM" id="SSF52206">
    <property type="entry name" value="Hypothetical protein MTH538"/>
    <property type="match status" value="1"/>
</dbReference>
<sequence length="142" mass="16857">MSDENQNKVYNLLISKGIDSYNEYEFYKERINSQKEFKWKEYNTQDDELNDELFEKIDVIVLLYGLYHQNKEICDELIDKSQEYDIPLLFVRSFGVEYVVEEIVEKADAVVGWNPHCIIDAIQTLVNGEEEWIKPCDVEEES</sequence>
<evidence type="ECO:0000313" key="2">
    <source>
        <dbReference type="Proteomes" id="UP000732619"/>
    </source>
</evidence>
<protein>
    <submittedName>
        <fullName evidence="1">Nuclease</fullName>
    </submittedName>
</protein>
<proteinExistence type="predicted"/>
<organism evidence="1 2">
    <name type="scientific">Methanobrevibacter olleyae</name>
    <dbReference type="NCBI Taxonomy" id="294671"/>
    <lineage>
        <taxon>Archaea</taxon>
        <taxon>Methanobacteriati</taxon>
        <taxon>Methanobacteriota</taxon>
        <taxon>Methanomada group</taxon>
        <taxon>Methanobacteria</taxon>
        <taxon>Methanobacteriales</taxon>
        <taxon>Methanobacteriaceae</taxon>
        <taxon>Methanobrevibacter</taxon>
    </lineage>
</organism>